<feature type="region of interest" description="Disordered" evidence="1">
    <location>
        <begin position="43"/>
        <end position="86"/>
    </location>
</feature>
<dbReference type="Proteomes" id="UP000000305">
    <property type="component" value="Unassembled WGS sequence"/>
</dbReference>
<dbReference type="AlphaFoldDB" id="E9H466"/>
<name>E9H466_DAPPU</name>
<accession>E9H466</accession>
<evidence type="ECO:0000313" key="2">
    <source>
        <dbReference type="EMBL" id="EFX73460.1"/>
    </source>
</evidence>
<sequence>MSELGVAEAVPADLDKEPVWDETSHGVPLLIPTCVVPSTHVVMEEEEQQQPLPQRQQQQQQQLLSPSPPQQPPQQQQKAVPLPQQQQQQQVMQLGFDGPITSLAKVHILILLGHLANVVTDFTAENLSTSGLMSELGVAEAVPADLDIEPVWHESSHGVPLLIPTCVVPSTHIVMEEEEQQQPLPQRQQQQQQQLLSPSPPQQPPHQQQQAVPLPQQQQQQQVMQLGFDGPITSLAKVHILILLGHFANVVMDFTAENLSTSELCQWKKESIEDESLKDILPLAGDLLDSDDLVELYSHTDVVSV</sequence>
<feature type="compositionally biased region" description="Low complexity" evidence="1">
    <location>
        <begin position="181"/>
        <end position="197"/>
    </location>
</feature>
<evidence type="ECO:0000256" key="1">
    <source>
        <dbReference type="SAM" id="MobiDB-lite"/>
    </source>
</evidence>
<evidence type="ECO:0000313" key="3">
    <source>
        <dbReference type="Proteomes" id="UP000000305"/>
    </source>
</evidence>
<dbReference type="InParanoid" id="E9H466"/>
<dbReference type="KEGG" id="dpx:DAPPUDRAFT_109776"/>
<feature type="region of interest" description="Disordered" evidence="1">
    <location>
        <begin position="177"/>
        <end position="218"/>
    </location>
</feature>
<keyword evidence="3" id="KW-1185">Reference proteome</keyword>
<protein>
    <submittedName>
        <fullName evidence="2">Uncharacterized protein</fullName>
    </submittedName>
</protein>
<feature type="compositionally biased region" description="Low complexity" evidence="1">
    <location>
        <begin position="73"/>
        <end position="86"/>
    </location>
</feature>
<feature type="compositionally biased region" description="Low complexity" evidence="1">
    <location>
        <begin position="49"/>
        <end position="65"/>
    </location>
</feature>
<feature type="compositionally biased region" description="Low complexity" evidence="1">
    <location>
        <begin position="205"/>
        <end position="218"/>
    </location>
</feature>
<reference evidence="2 3" key="1">
    <citation type="journal article" date="2011" name="Science">
        <title>The ecoresponsive genome of Daphnia pulex.</title>
        <authorList>
            <person name="Colbourne J.K."/>
            <person name="Pfrender M.E."/>
            <person name="Gilbert D."/>
            <person name="Thomas W.K."/>
            <person name="Tucker A."/>
            <person name="Oakley T.H."/>
            <person name="Tokishita S."/>
            <person name="Aerts A."/>
            <person name="Arnold G.J."/>
            <person name="Basu M.K."/>
            <person name="Bauer D.J."/>
            <person name="Caceres C.E."/>
            <person name="Carmel L."/>
            <person name="Casola C."/>
            <person name="Choi J.H."/>
            <person name="Detter J.C."/>
            <person name="Dong Q."/>
            <person name="Dusheyko S."/>
            <person name="Eads B.D."/>
            <person name="Frohlich T."/>
            <person name="Geiler-Samerotte K.A."/>
            <person name="Gerlach D."/>
            <person name="Hatcher P."/>
            <person name="Jogdeo S."/>
            <person name="Krijgsveld J."/>
            <person name="Kriventseva E.V."/>
            <person name="Kultz D."/>
            <person name="Laforsch C."/>
            <person name="Lindquist E."/>
            <person name="Lopez J."/>
            <person name="Manak J.R."/>
            <person name="Muller J."/>
            <person name="Pangilinan J."/>
            <person name="Patwardhan R.P."/>
            <person name="Pitluck S."/>
            <person name="Pritham E.J."/>
            <person name="Rechtsteiner A."/>
            <person name="Rho M."/>
            <person name="Rogozin I.B."/>
            <person name="Sakarya O."/>
            <person name="Salamov A."/>
            <person name="Schaack S."/>
            <person name="Shapiro H."/>
            <person name="Shiga Y."/>
            <person name="Skalitzky C."/>
            <person name="Smith Z."/>
            <person name="Souvorov A."/>
            <person name="Sung W."/>
            <person name="Tang Z."/>
            <person name="Tsuchiya D."/>
            <person name="Tu H."/>
            <person name="Vos H."/>
            <person name="Wang M."/>
            <person name="Wolf Y.I."/>
            <person name="Yamagata H."/>
            <person name="Yamada T."/>
            <person name="Ye Y."/>
            <person name="Shaw J.R."/>
            <person name="Andrews J."/>
            <person name="Crease T.J."/>
            <person name="Tang H."/>
            <person name="Lucas S.M."/>
            <person name="Robertson H.M."/>
            <person name="Bork P."/>
            <person name="Koonin E.V."/>
            <person name="Zdobnov E.M."/>
            <person name="Grigoriev I.V."/>
            <person name="Lynch M."/>
            <person name="Boore J.L."/>
        </authorList>
    </citation>
    <scope>NUCLEOTIDE SEQUENCE [LARGE SCALE GENOMIC DNA]</scope>
</reference>
<gene>
    <name evidence="2" type="ORF">DAPPUDRAFT_109776</name>
</gene>
<organism evidence="2 3">
    <name type="scientific">Daphnia pulex</name>
    <name type="common">Water flea</name>
    <dbReference type="NCBI Taxonomy" id="6669"/>
    <lineage>
        <taxon>Eukaryota</taxon>
        <taxon>Metazoa</taxon>
        <taxon>Ecdysozoa</taxon>
        <taxon>Arthropoda</taxon>
        <taxon>Crustacea</taxon>
        <taxon>Branchiopoda</taxon>
        <taxon>Diplostraca</taxon>
        <taxon>Cladocera</taxon>
        <taxon>Anomopoda</taxon>
        <taxon>Daphniidae</taxon>
        <taxon>Daphnia</taxon>
    </lineage>
</organism>
<dbReference type="EMBL" id="GL732590">
    <property type="protein sequence ID" value="EFX73460.1"/>
    <property type="molecule type" value="Genomic_DNA"/>
</dbReference>
<dbReference type="HOGENOM" id="CLU_912949_0_0_1"/>
<proteinExistence type="predicted"/>